<sequence>RIPFFAISAKFPLVKDVPDVPLELGPATGAVGTEAAAAALTVALAFLFFCALVHSKPIFKSDCSPTDATSGAGGITDPAATSETGGMTEAAATSGAGGMTLPIYSSYCPMIEGSSKIYLMVLGFDIVFSKRGNLEFGLILETSSDENDCDDSDRVKRGMARVMWYPSGMKEVIPENELKIADRTLKHGDEVCLNIARSKQRGICRRIHVVGDFRIFGSNDVREDVLDTSYYLIDLRLKSLVRCFAGKDFLEANDFVEALDWDNGSKVIIDNDAAAHLGDITERNNWPSRKKDGNVVPPTSSATVDSNLLLLQFMREMKEQQQKEKEQQQQMMEQQNEMMQKEREQQKEMMQNEREQQMEIMRKMMEIIFIPNHPRQQVDPH</sequence>
<dbReference type="OrthoDB" id="47801at2759"/>
<evidence type="ECO:0000256" key="1">
    <source>
        <dbReference type="SAM" id="MobiDB-lite"/>
    </source>
</evidence>
<protein>
    <submittedName>
        <fullName evidence="2">Uncharacterized protein</fullName>
    </submittedName>
</protein>
<proteinExistence type="predicted"/>
<feature type="compositionally biased region" description="Basic and acidic residues" evidence="1">
    <location>
        <begin position="318"/>
        <end position="327"/>
    </location>
</feature>
<name>A0A7R8WMI2_9CRUS</name>
<feature type="region of interest" description="Disordered" evidence="1">
    <location>
        <begin position="318"/>
        <end position="346"/>
    </location>
</feature>
<feature type="non-terminal residue" evidence="2">
    <location>
        <position position="1"/>
    </location>
</feature>
<accession>A0A7R8WMI2</accession>
<reference evidence="2" key="1">
    <citation type="submission" date="2020-11" db="EMBL/GenBank/DDBJ databases">
        <authorList>
            <person name="Tran Van P."/>
        </authorList>
    </citation>
    <scope>NUCLEOTIDE SEQUENCE</scope>
</reference>
<dbReference type="AlphaFoldDB" id="A0A7R8WMI2"/>
<evidence type="ECO:0000313" key="2">
    <source>
        <dbReference type="EMBL" id="CAD7234524.1"/>
    </source>
</evidence>
<feature type="compositionally biased region" description="Low complexity" evidence="1">
    <location>
        <begin position="328"/>
        <end position="338"/>
    </location>
</feature>
<dbReference type="EMBL" id="OB668976">
    <property type="protein sequence ID" value="CAD7234524.1"/>
    <property type="molecule type" value="Genomic_DNA"/>
</dbReference>
<gene>
    <name evidence="2" type="ORF">CTOB1V02_LOCUS12340</name>
</gene>
<organism evidence="2">
    <name type="scientific">Cyprideis torosa</name>
    <dbReference type="NCBI Taxonomy" id="163714"/>
    <lineage>
        <taxon>Eukaryota</taxon>
        <taxon>Metazoa</taxon>
        <taxon>Ecdysozoa</taxon>
        <taxon>Arthropoda</taxon>
        <taxon>Crustacea</taxon>
        <taxon>Oligostraca</taxon>
        <taxon>Ostracoda</taxon>
        <taxon>Podocopa</taxon>
        <taxon>Podocopida</taxon>
        <taxon>Cytherocopina</taxon>
        <taxon>Cytheroidea</taxon>
        <taxon>Cytherideidae</taxon>
        <taxon>Cyprideis</taxon>
    </lineage>
</organism>
<feature type="non-terminal residue" evidence="2">
    <location>
        <position position="381"/>
    </location>
</feature>